<dbReference type="AlphaFoldDB" id="A0A7Z7NML8"/>
<dbReference type="Proteomes" id="UP000257139">
    <property type="component" value="Chromosome CBM2594_a"/>
</dbReference>
<feature type="region of interest" description="Disordered" evidence="1">
    <location>
        <begin position="1"/>
        <end position="25"/>
    </location>
</feature>
<evidence type="ECO:0000313" key="3">
    <source>
        <dbReference type="Proteomes" id="UP000257139"/>
    </source>
</evidence>
<gene>
    <name evidence="2" type="ORF">CBM2594_A80010</name>
</gene>
<accession>A0A7Z7NML8</accession>
<sequence>MQFVYNPAQRGPERPCPSKGSSSGADALSTIVIPGQQSPVVLTTGAHTAPVVEQDLCNLDFMVCKGAPMLRARESRRTQCARLR</sequence>
<name>A0A7Z7NML8_9BURK</name>
<evidence type="ECO:0000313" key="2">
    <source>
        <dbReference type="EMBL" id="SPC18571.1"/>
    </source>
</evidence>
<reference evidence="2 3" key="1">
    <citation type="submission" date="2018-01" db="EMBL/GenBank/DDBJ databases">
        <authorList>
            <person name="Clerissi C."/>
        </authorList>
    </citation>
    <scope>NUCLEOTIDE SEQUENCE [LARGE SCALE GENOMIC DNA]</scope>
    <source>
        <strain evidence="2">Cupriavidus taiwanensis STM 6021</strain>
    </source>
</reference>
<organism evidence="2 3">
    <name type="scientific">Cupriavidus taiwanensis</name>
    <dbReference type="NCBI Taxonomy" id="164546"/>
    <lineage>
        <taxon>Bacteria</taxon>
        <taxon>Pseudomonadati</taxon>
        <taxon>Pseudomonadota</taxon>
        <taxon>Betaproteobacteria</taxon>
        <taxon>Burkholderiales</taxon>
        <taxon>Burkholderiaceae</taxon>
        <taxon>Cupriavidus</taxon>
    </lineage>
</organism>
<comment type="caution">
    <text evidence="2">The sequence shown here is derived from an EMBL/GenBank/DDBJ whole genome shotgun (WGS) entry which is preliminary data.</text>
</comment>
<protein>
    <submittedName>
        <fullName evidence="2">Uncharacterized protein</fullName>
    </submittedName>
</protein>
<dbReference type="EMBL" id="OGUU01000012">
    <property type="protein sequence ID" value="SPC18571.1"/>
    <property type="molecule type" value="Genomic_DNA"/>
</dbReference>
<proteinExistence type="predicted"/>
<evidence type="ECO:0000256" key="1">
    <source>
        <dbReference type="SAM" id="MobiDB-lite"/>
    </source>
</evidence>